<feature type="compositionally biased region" description="Low complexity" evidence="1">
    <location>
        <begin position="54"/>
        <end position="69"/>
    </location>
</feature>
<dbReference type="Proteomes" id="UP001066276">
    <property type="component" value="Chromosome 1_2"/>
</dbReference>
<reference evidence="2" key="1">
    <citation type="journal article" date="2022" name="bioRxiv">
        <title>Sequencing and chromosome-scale assembly of the giantPleurodeles waltlgenome.</title>
        <authorList>
            <person name="Brown T."/>
            <person name="Elewa A."/>
            <person name="Iarovenko S."/>
            <person name="Subramanian E."/>
            <person name="Araus A.J."/>
            <person name="Petzold A."/>
            <person name="Susuki M."/>
            <person name="Suzuki K.-i.T."/>
            <person name="Hayashi T."/>
            <person name="Toyoda A."/>
            <person name="Oliveira C."/>
            <person name="Osipova E."/>
            <person name="Leigh N.D."/>
            <person name="Simon A."/>
            <person name="Yun M.H."/>
        </authorList>
    </citation>
    <scope>NUCLEOTIDE SEQUENCE</scope>
    <source>
        <strain evidence="2">20211129_DDA</strain>
        <tissue evidence="2">Liver</tissue>
    </source>
</reference>
<proteinExistence type="predicted"/>
<name>A0AAV7VXB7_PLEWA</name>
<sequence>MDTWVTPKLRRCRRIPPNSRPDQTQAAAERVRVVVMATQCRNNSFTALRSEHISMSGSDTGSVVSSTGSNRTPHVNDEAFQWTPTTSVSSLIMHHGPQCGASP</sequence>
<keyword evidence="3" id="KW-1185">Reference proteome</keyword>
<evidence type="ECO:0000313" key="3">
    <source>
        <dbReference type="Proteomes" id="UP001066276"/>
    </source>
</evidence>
<feature type="region of interest" description="Disordered" evidence="1">
    <location>
        <begin position="51"/>
        <end position="77"/>
    </location>
</feature>
<dbReference type="EMBL" id="JANPWB010000002">
    <property type="protein sequence ID" value="KAJ1206343.1"/>
    <property type="molecule type" value="Genomic_DNA"/>
</dbReference>
<evidence type="ECO:0000256" key="1">
    <source>
        <dbReference type="SAM" id="MobiDB-lite"/>
    </source>
</evidence>
<comment type="caution">
    <text evidence="2">The sequence shown here is derived from an EMBL/GenBank/DDBJ whole genome shotgun (WGS) entry which is preliminary data.</text>
</comment>
<protein>
    <submittedName>
        <fullName evidence="2">Uncharacterized protein</fullName>
    </submittedName>
</protein>
<dbReference type="AlphaFoldDB" id="A0AAV7VXB7"/>
<gene>
    <name evidence="2" type="ORF">NDU88_001750</name>
</gene>
<organism evidence="2 3">
    <name type="scientific">Pleurodeles waltl</name>
    <name type="common">Iberian ribbed newt</name>
    <dbReference type="NCBI Taxonomy" id="8319"/>
    <lineage>
        <taxon>Eukaryota</taxon>
        <taxon>Metazoa</taxon>
        <taxon>Chordata</taxon>
        <taxon>Craniata</taxon>
        <taxon>Vertebrata</taxon>
        <taxon>Euteleostomi</taxon>
        <taxon>Amphibia</taxon>
        <taxon>Batrachia</taxon>
        <taxon>Caudata</taxon>
        <taxon>Salamandroidea</taxon>
        <taxon>Salamandridae</taxon>
        <taxon>Pleurodelinae</taxon>
        <taxon>Pleurodeles</taxon>
    </lineage>
</organism>
<evidence type="ECO:0000313" key="2">
    <source>
        <dbReference type="EMBL" id="KAJ1206343.1"/>
    </source>
</evidence>
<accession>A0AAV7VXB7</accession>